<evidence type="ECO:0000313" key="12">
    <source>
        <dbReference type="EMBL" id="CAG8476291.1"/>
    </source>
</evidence>
<gene>
    <name evidence="12" type="ORF">DERYTH_LOCUS1703</name>
</gene>
<dbReference type="GO" id="GO:0005576">
    <property type="term" value="C:extracellular region"/>
    <property type="evidence" value="ECO:0007669"/>
    <property type="project" value="UniProtKB-SubCell"/>
</dbReference>
<feature type="chain" id="PRO_5040403424" evidence="10">
    <location>
        <begin position="20"/>
        <end position="256"/>
    </location>
</feature>
<proteinExistence type="inferred from homology"/>
<dbReference type="GO" id="GO:0002376">
    <property type="term" value="P:immune system process"/>
    <property type="evidence" value="ECO:0007669"/>
    <property type="project" value="UniProtKB-KW"/>
</dbReference>
<evidence type="ECO:0000256" key="7">
    <source>
        <dbReference type="ARBA" id="ARBA00022859"/>
    </source>
</evidence>
<dbReference type="Pfam" id="PF02014">
    <property type="entry name" value="Reeler"/>
    <property type="match status" value="1"/>
</dbReference>
<evidence type="ECO:0000256" key="9">
    <source>
        <dbReference type="SAM" id="MobiDB-lite"/>
    </source>
</evidence>
<keyword evidence="5" id="KW-0399">Innate immunity</keyword>
<dbReference type="Proteomes" id="UP000789405">
    <property type="component" value="Unassembled WGS sequence"/>
</dbReference>
<feature type="compositionally biased region" description="Low complexity" evidence="9">
    <location>
        <begin position="176"/>
        <end position="192"/>
    </location>
</feature>
<name>A0A9N8WA41_9GLOM</name>
<comment type="subcellular location">
    <subcellularLocation>
        <location evidence="1">Secreted</location>
    </subcellularLocation>
</comment>
<keyword evidence="7" id="KW-0391">Immunity</keyword>
<evidence type="ECO:0000256" key="4">
    <source>
        <dbReference type="ARBA" id="ARBA00022529"/>
    </source>
</evidence>
<protein>
    <submittedName>
        <fullName evidence="12">13076_t:CDS:1</fullName>
    </submittedName>
</protein>
<dbReference type="GO" id="GO:0042742">
    <property type="term" value="P:defense response to bacterium"/>
    <property type="evidence" value="ECO:0007669"/>
    <property type="project" value="UniProtKB-KW"/>
</dbReference>
<dbReference type="InterPro" id="IPR002861">
    <property type="entry name" value="Reeler_dom"/>
</dbReference>
<dbReference type="OrthoDB" id="2419613at2759"/>
<evidence type="ECO:0000256" key="1">
    <source>
        <dbReference type="ARBA" id="ARBA00004613"/>
    </source>
</evidence>
<dbReference type="PANTHER" id="PTHR45828:SF9">
    <property type="entry name" value="CELL WALL INTEGRITY AND STRESS RESPONSE COMPONENT 4-LIKE-RELATED"/>
    <property type="match status" value="1"/>
</dbReference>
<dbReference type="InterPro" id="IPR051237">
    <property type="entry name" value="Ferric-chelate_Red/DefProt"/>
</dbReference>
<evidence type="ECO:0000256" key="2">
    <source>
        <dbReference type="ARBA" id="ARBA00008501"/>
    </source>
</evidence>
<comment type="caution">
    <text evidence="12">The sequence shown here is derived from an EMBL/GenBank/DDBJ whole genome shotgun (WGS) entry which is preliminary data.</text>
</comment>
<feature type="domain" description="Reelin" evidence="11">
    <location>
        <begin position="51"/>
        <end position="152"/>
    </location>
</feature>
<evidence type="ECO:0000256" key="6">
    <source>
        <dbReference type="ARBA" id="ARBA00022729"/>
    </source>
</evidence>
<evidence type="ECO:0000256" key="3">
    <source>
        <dbReference type="ARBA" id="ARBA00022525"/>
    </source>
</evidence>
<evidence type="ECO:0000256" key="10">
    <source>
        <dbReference type="SAM" id="SignalP"/>
    </source>
</evidence>
<evidence type="ECO:0000256" key="5">
    <source>
        <dbReference type="ARBA" id="ARBA00022588"/>
    </source>
</evidence>
<evidence type="ECO:0000259" key="11">
    <source>
        <dbReference type="Pfam" id="PF02014"/>
    </source>
</evidence>
<organism evidence="12 13">
    <name type="scientific">Dentiscutata erythropus</name>
    <dbReference type="NCBI Taxonomy" id="1348616"/>
    <lineage>
        <taxon>Eukaryota</taxon>
        <taxon>Fungi</taxon>
        <taxon>Fungi incertae sedis</taxon>
        <taxon>Mucoromycota</taxon>
        <taxon>Glomeromycotina</taxon>
        <taxon>Glomeromycetes</taxon>
        <taxon>Diversisporales</taxon>
        <taxon>Gigasporaceae</taxon>
        <taxon>Dentiscutata</taxon>
    </lineage>
</organism>
<dbReference type="InterPro" id="IPR042307">
    <property type="entry name" value="Reeler_sf"/>
</dbReference>
<feature type="compositionally biased region" description="Low complexity" evidence="9">
    <location>
        <begin position="200"/>
        <end position="222"/>
    </location>
</feature>
<keyword evidence="6 10" id="KW-0732">Signal</keyword>
<dbReference type="AlphaFoldDB" id="A0A9N8WA41"/>
<accession>A0A9N8WA41</accession>
<keyword evidence="3" id="KW-0964">Secreted</keyword>
<dbReference type="Gene3D" id="2.60.40.4060">
    <property type="entry name" value="Reeler domain"/>
    <property type="match status" value="1"/>
</dbReference>
<keyword evidence="4" id="KW-0929">Antimicrobial</keyword>
<keyword evidence="13" id="KW-1185">Reference proteome</keyword>
<feature type="region of interest" description="Disordered" evidence="9">
    <location>
        <begin position="176"/>
        <end position="229"/>
    </location>
</feature>
<reference evidence="12" key="1">
    <citation type="submission" date="2021-06" db="EMBL/GenBank/DDBJ databases">
        <authorList>
            <person name="Kallberg Y."/>
            <person name="Tangrot J."/>
            <person name="Rosling A."/>
        </authorList>
    </citation>
    <scope>NUCLEOTIDE SEQUENCE</scope>
    <source>
        <strain evidence="12">MA453B</strain>
    </source>
</reference>
<keyword evidence="8" id="KW-0044">Antibiotic</keyword>
<dbReference type="EMBL" id="CAJVPY010000491">
    <property type="protein sequence ID" value="CAG8476291.1"/>
    <property type="molecule type" value="Genomic_DNA"/>
</dbReference>
<dbReference type="CDD" id="cd08544">
    <property type="entry name" value="Reeler"/>
    <property type="match status" value="1"/>
</dbReference>
<dbReference type="GO" id="GO:0016020">
    <property type="term" value="C:membrane"/>
    <property type="evidence" value="ECO:0007669"/>
    <property type="project" value="TreeGrafter"/>
</dbReference>
<dbReference type="PANTHER" id="PTHR45828">
    <property type="entry name" value="CYTOCHROME B561/FERRIC REDUCTASE TRANSMEMBRANE"/>
    <property type="match status" value="1"/>
</dbReference>
<feature type="signal peptide" evidence="10">
    <location>
        <begin position="1"/>
        <end position="19"/>
    </location>
</feature>
<evidence type="ECO:0000313" key="13">
    <source>
        <dbReference type="Proteomes" id="UP000789405"/>
    </source>
</evidence>
<comment type="similarity">
    <text evidence="2">Belongs to the insect defense protein family.</text>
</comment>
<evidence type="ECO:0000256" key="8">
    <source>
        <dbReference type="ARBA" id="ARBA00023022"/>
    </source>
</evidence>
<sequence>MRAIFYVLIISFLIAVVSSFPTGAGTCLSNQTLIESVAKSPMGKLNALGYNFTLNLKNSHYVPGGKAVLTITGKIPFKGLLLYALDIKKNHVGSWTVPKDYKLLNLTDCVGDPNATLTHNSPALKPVGSKFVWKAPTNDVGPISFVGSVVANHVKGFQIVKSQSFAVAGSNFTDPANTAPTNTAITNPYANTIQPSAPTDSPTSNGGDSTTSNSSDPSSPNSASIPTSLSDASSLMSGTSLLAKLSFVAALVILYA</sequence>